<organism evidence="2 3">
    <name type="scientific">Lactarius akahatsu</name>
    <dbReference type="NCBI Taxonomy" id="416441"/>
    <lineage>
        <taxon>Eukaryota</taxon>
        <taxon>Fungi</taxon>
        <taxon>Dikarya</taxon>
        <taxon>Basidiomycota</taxon>
        <taxon>Agaricomycotina</taxon>
        <taxon>Agaricomycetes</taxon>
        <taxon>Russulales</taxon>
        <taxon>Russulaceae</taxon>
        <taxon>Lactarius</taxon>
    </lineage>
</organism>
<name>A0AAD4L4V0_9AGAM</name>
<sequence length="257" mass="29047">MKKIKDIFNKYDATPPSIRHRYHSIIKTAAFTGKHIDKYCARTASDHPEWPAILYSMDLSKDAADQALDLQWWIPRPDGEGEHHAEYLSRVNHNLVISPTSPSPPPPAPHPPPLRRSARTTKGKVLFPLPPYLRDIKIGDDQPRGTQRSAAHFDEAFNNDQGGVDEPPPRKVVTPAGRSTTRAIFQSPRESRLEKRCRVDDSFKNTEATQLEVAGWVAVGGRVQPMQARGEEDLHTRAEREHVLHLLHRPELVLQPT</sequence>
<dbReference type="Proteomes" id="UP001201163">
    <property type="component" value="Unassembled WGS sequence"/>
</dbReference>
<gene>
    <name evidence="2" type="ORF">EDB92DRAFT_298911</name>
</gene>
<dbReference type="EMBL" id="JAKELL010000140">
    <property type="protein sequence ID" value="KAH8980276.1"/>
    <property type="molecule type" value="Genomic_DNA"/>
</dbReference>
<feature type="region of interest" description="Disordered" evidence="1">
    <location>
        <begin position="156"/>
        <end position="179"/>
    </location>
</feature>
<evidence type="ECO:0000256" key="1">
    <source>
        <dbReference type="SAM" id="MobiDB-lite"/>
    </source>
</evidence>
<accession>A0AAD4L4V0</accession>
<keyword evidence="3" id="KW-1185">Reference proteome</keyword>
<feature type="compositionally biased region" description="Pro residues" evidence="1">
    <location>
        <begin position="101"/>
        <end position="114"/>
    </location>
</feature>
<reference evidence="2" key="1">
    <citation type="submission" date="2022-01" db="EMBL/GenBank/DDBJ databases">
        <title>Comparative genomics reveals a dynamic genome evolution in the ectomycorrhizal milk-cap (Lactarius) mushrooms.</title>
        <authorList>
            <consortium name="DOE Joint Genome Institute"/>
            <person name="Lebreton A."/>
            <person name="Tang N."/>
            <person name="Kuo A."/>
            <person name="LaButti K."/>
            <person name="Drula E."/>
            <person name="Barry K."/>
            <person name="Clum A."/>
            <person name="Lipzen A."/>
            <person name="Mousain D."/>
            <person name="Ng V."/>
            <person name="Wang R."/>
            <person name="Wang X."/>
            <person name="Dai Y."/>
            <person name="Henrissat B."/>
            <person name="Grigoriev I.V."/>
            <person name="Guerin-Laguette A."/>
            <person name="Yu F."/>
            <person name="Martin F.M."/>
        </authorList>
    </citation>
    <scope>NUCLEOTIDE SEQUENCE</scope>
    <source>
        <strain evidence="2">QP</strain>
    </source>
</reference>
<evidence type="ECO:0000313" key="2">
    <source>
        <dbReference type="EMBL" id="KAH8980276.1"/>
    </source>
</evidence>
<comment type="caution">
    <text evidence="2">The sequence shown here is derived from an EMBL/GenBank/DDBJ whole genome shotgun (WGS) entry which is preliminary data.</text>
</comment>
<protein>
    <submittedName>
        <fullName evidence="2">Uncharacterized protein</fullName>
    </submittedName>
</protein>
<dbReference type="AlphaFoldDB" id="A0AAD4L4V0"/>
<proteinExistence type="predicted"/>
<evidence type="ECO:0000313" key="3">
    <source>
        <dbReference type="Proteomes" id="UP001201163"/>
    </source>
</evidence>
<feature type="region of interest" description="Disordered" evidence="1">
    <location>
        <begin position="95"/>
        <end position="121"/>
    </location>
</feature>